<evidence type="ECO:0000256" key="4">
    <source>
        <dbReference type="ARBA" id="ARBA00023136"/>
    </source>
</evidence>
<evidence type="ECO:0000313" key="7">
    <source>
        <dbReference type="Proteomes" id="UP001148482"/>
    </source>
</evidence>
<comment type="subcellular location">
    <subcellularLocation>
        <location evidence="1">Endomembrane system</location>
        <topology evidence="1">Multi-pass membrane protein</topology>
    </subcellularLocation>
</comment>
<feature type="transmembrane region" description="Helical" evidence="5">
    <location>
        <begin position="104"/>
        <end position="120"/>
    </location>
</feature>
<reference evidence="6" key="1">
    <citation type="submission" date="2022-11" db="EMBL/GenBank/DDBJ databases">
        <title>Salinimicrobium profundisediminis sp. nov., isolated from deep-sea sediment of the Mariana Trench.</title>
        <authorList>
            <person name="Fu H."/>
        </authorList>
    </citation>
    <scope>NUCLEOTIDE SEQUENCE</scope>
    <source>
        <strain evidence="6">MT39</strain>
    </source>
</reference>
<dbReference type="PANTHER" id="PTHR43847:SF1">
    <property type="entry name" value="BLL3993 PROTEIN"/>
    <property type="match status" value="1"/>
</dbReference>
<proteinExistence type="predicted"/>
<comment type="caution">
    <text evidence="6">The sequence shown here is derived from an EMBL/GenBank/DDBJ whole genome shotgun (WGS) entry which is preliminary data.</text>
</comment>
<dbReference type="InterPro" id="IPR052527">
    <property type="entry name" value="Metal_cation-efflux_comp"/>
</dbReference>
<dbReference type="EMBL" id="JAPJDA010000023">
    <property type="protein sequence ID" value="MCX2839209.1"/>
    <property type="molecule type" value="Genomic_DNA"/>
</dbReference>
<evidence type="ECO:0000256" key="5">
    <source>
        <dbReference type="SAM" id="Phobius"/>
    </source>
</evidence>
<dbReference type="Pfam" id="PF04191">
    <property type="entry name" value="PEMT"/>
    <property type="match status" value="1"/>
</dbReference>
<dbReference type="AlphaFoldDB" id="A0A9X3I232"/>
<evidence type="ECO:0000256" key="1">
    <source>
        <dbReference type="ARBA" id="ARBA00004127"/>
    </source>
</evidence>
<dbReference type="PANTHER" id="PTHR43847">
    <property type="entry name" value="BLL3993 PROTEIN"/>
    <property type="match status" value="1"/>
</dbReference>
<dbReference type="Gene3D" id="1.20.120.1630">
    <property type="match status" value="1"/>
</dbReference>
<keyword evidence="2 5" id="KW-0812">Transmembrane</keyword>
<gene>
    <name evidence="6" type="ORF">OQ279_13730</name>
</gene>
<organism evidence="6 7">
    <name type="scientific">Salinimicrobium profundisediminis</name>
    <dbReference type="NCBI Taxonomy" id="2994553"/>
    <lineage>
        <taxon>Bacteria</taxon>
        <taxon>Pseudomonadati</taxon>
        <taxon>Bacteroidota</taxon>
        <taxon>Flavobacteriia</taxon>
        <taxon>Flavobacteriales</taxon>
        <taxon>Flavobacteriaceae</taxon>
        <taxon>Salinimicrobium</taxon>
    </lineage>
</organism>
<name>A0A9X3I232_9FLAO</name>
<keyword evidence="4 5" id="KW-0472">Membrane</keyword>
<protein>
    <submittedName>
        <fullName evidence="6">Isoprenylcysteine carboxylmethyltransferase family protein</fullName>
    </submittedName>
</protein>
<evidence type="ECO:0000256" key="3">
    <source>
        <dbReference type="ARBA" id="ARBA00022989"/>
    </source>
</evidence>
<dbReference type="Proteomes" id="UP001148482">
    <property type="component" value="Unassembled WGS sequence"/>
</dbReference>
<keyword evidence="3 5" id="KW-1133">Transmembrane helix</keyword>
<dbReference type="InterPro" id="IPR007318">
    <property type="entry name" value="Phopholipid_MeTrfase"/>
</dbReference>
<feature type="transmembrane region" description="Helical" evidence="5">
    <location>
        <begin position="37"/>
        <end position="56"/>
    </location>
</feature>
<dbReference type="GO" id="GO:0012505">
    <property type="term" value="C:endomembrane system"/>
    <property type="evidence" value="ECO:0007669"/>
    <property type="project" value="UniProtKB-SubCell"/>
</dbReference>
<accession>A0A9X3I232</accession>
<sequence>MAVPQKDKILVALQILLLLVWIIPVEAWNFELSENLQGLGLAGAVVGFVLVLVAFFQMKTSLSPFPSPRKSAKLVTGSAFAFARHPIYSGVIFMALGLSVWFGSGYKLVISLLLYIFFYLKSRYEEKLLLKVFPEYAMYRRNTGRFFPKFKGRI</sequence>
<evidence type="ECO:0000313" key="6">
    <source>
        <dbReference type="EMBL" id="MCX2839209.1"/>
    </source>
</evidence>
<evidence type="ECO:0000256" key="2">
    <source>
        <dbReference type="ARBA" id="ARBA00022692"/>
    </source>
</evidence>
<keyword evidence="7" id="KW-1185">Reference proteome</keyword>
<dbReference type="RefSeq" id="WP_266070547.1">
    <property type="nucleotide sequence ID" value="NZ_JAPJDA010000023.1"/>
</dbReference>